<dbReference type="InParanoid" id="A0A0D2VVG2"/>
<feature type="region of interest" description="Disordered" evidence="1">
    <location>
        <begin position="215"/>
        <end position="248"/>
    </location>
</feature>
<dbReference type="AlphaFoldDB" id="A0A0D2VVG2"/>
<name>A0A0D2VVG2_CAPO3</name>
<accession>A0A0D2VVG2</accession>
<keyword evidence="4" id="KW-1185">Reference proteome</keyword>
<evidence type="ECO:0000313" key="4">
    <source>
        <dbReference type="Proteomes" id="UP000008743"/>
    </source>
</evidence>
<evidence type="ECO:0000256" key="1">
    <source>
        <dbReference type="SAM" id="MobiDB-lite"/>
    </source>
</evidence>
<protein>
    <submittedName>
        <fullName evidence="3">Uncharacterized protein</fullName>
    </submittedName>
</protein>
<organism evidence="3 4">
    <name type="scientific">Capsaspora owczarzaki (strain ATCC 30864)</name>
    <dbReference type="NCBI Taxonomy" id="595528"/>
    <lineage>
        <taxon>Eukaryota</taxon>
        <taxon>Filasterea</taxon>
        <taxon>Capsaspora</taxon>
    </lineage>
</organism>
<dbReference type="EMBL" id="KE346369">
    <property type="protein sequence ID" value="KJE95472.1"/>
    <property type="molecule type" value="Genomic_DNA"/>
</dbReference>
<keyword evidence="2" id="KW-1133">Transmembrane helix</keyword>
<evidence type="ECO:0000313" key="3">
    <source>
        <dbReference type="EMBL" id="KJE95472.1"/>
    </source>
</evidence>
<reference evidence="4" key="1">
    <citation type="submission" date="2011-02" db="EMBL/GenBank/DDBJ databases">
        <title>The Genome Sequence of Capsaspora owczarzaki ATCC 30864.</title>
        <authorList>
            <person name="Russ C."/>
            <person name="Cuomo C."/>
            <person name="Burger G."/>
            <person name="Gray M.W."/>
            <person name="Holland P.W.H."/>
            <person name="King N."/>
            <person name="Lang F.B.F."/>
            <person name="Roger A.J."/>
            <person name="Ruiz-Trillo I."/>
            <person name="Young S.K."/>
            <person name="Zeng Q."/>
            <person name="Gargeya S."/>
            <person name="Alvarado L."/>
            <person name="Berlin A."/>
            <person name="Chapman S.B."/>
            <person name="Chen Z."/>
            <person name="Freedman E."/>
            <person name="Gellesch M."/>
            <person name="Goldberg J."/>
            <person name="Griggs A."/>
            <person name="Gujja S."/>
            <person name="Heilman E."/>
            <person name="Heiman D."/>
            <person name="Howarth C."/>
            <person name="Mehta T."/>
            <person name="Neiman D."/>
            <person name="Pearson M."/>
            <person name="Roberts A."/>
            <person name="Saif S."/>
            <person name="Shea T."/>
            <person name="Shenoy N."/>
            <person name="Sisk P."/>
            <person name="Stolte C."/>
            <person name="Sykes S."/>
            <person name="White J."/>
            <person name="Yandava C."/>
            <person name="Haas B."/>
            <person name="Nusbaum C."/>
            <person name="Birren B."/>
        </authorList>
    </citation>
    <scope>NUCLEOTIDE SEQUENCE</scope>
    <source>
        <strain evidence="4">ATCC 30864</strain>
    </source>
</reference>
<proteinExistence type="predicted"/>
<evidence type="ECO:0000256" key="2">
    <source>
        <dbReference type="SAM" id="Phobius"/>
    </source>
</evidence>
<gene>
    <name evidence="3" type="ORF">CAOG_005921</name>
</gene>
<feature type="transmembrane region" description="Helical" evidence="2">
    <location>
        <begin position="20"/>
        <end position="39"/>
    </location>
</feature>
<feature type="compositionally biased region" description="Polar residues" evidence="1">
    <location>
        <begin position="236"/>
        <end position="248"/>
    </location>
</feature>
<keyword evidence="2" id="KW-0812">Transmembrane</keyword>
<dbReference type="RefSeq" id="XP_004345511.1">
    <property type="nucleotide sequence ID" value="XM_004345461.1"/>
</dbReference>
<dbReference type="Proteomes" id="UP000008743">
    <property type="component" value="Unassembled WGS sequence"/>
</dbReference>
<dbReference type="OrthoDB" id="10570942at2759"/>
<keyword evidence="2" id="KW-0472">Membrane</keyword>
<sequence length="248" mass="28217">MLYANEPHHYLSTMYSADKYGVVLNYVIMSIFTTHHRMLRQIKSIHHMRINGNLKLHGEDPSMGFHGFPWASMNFYYVILLNVTPSLDTSKFHVLGPLNVTLDGVAPVRKLQNIFGNNWPMPPMGLSHVTYCYMAPENEAEIAAVAKKQDATFRNQAVWKDGNRIARLVYHKDGAHTELEGEVTVQLVIEDVIEGFHEGKRFLQVIYQPKLEDLPVIPRPDRFDSDSSESSSQQSGTLAFTLSQVKKE</sequence>